<reference evidence="2" key="1">
    <citation type="submission" date="2017-08" db="EMBL/GenBank/DDBJ databases">
        <title>A dynamic microbial community with high functional redundancy inhabits the cold, oxic subseafloor aquifer.</title>
        <authorList>
            <person name="Tully B.J."/>
            <person name="Wheat C.G."/>
            <person name="Glazer B.T."/>
            <person name="Huber J.A."/>
        </authorList>
    </citation>
    <scope>NUCLEOTIDE SEQUENCE [LARGE SCALE GENOMIC DNA]</scope>
</reference>
<organism evidence="1 2">
    <name type="scientific">SAR86 cluster bacterium</name>
    <dbReference type="NCBI Taxonomy" id="2030880"/>
    <lineage>
        <taxon>Bacteria</taxon>
        <taxon>Pseudomonadati</taxon>
        <taxon>Pseudomonadota</taxon>
        <taxon>Gammaproteobacteria</taxon>
        <taxon>SAR86 cluster</taxon>
    </lineage>
</organism>
<dbReference type="Gene3D" id="3.30.2310.20">
    <property type="entry name" value="RelE-like"/>
    <property type="match status" value="1"/>
</dbReference>
<gene>
    <name evidence="1" type="ORF">COC19_05170</name>
</gene>
<dbReference type="AlphaFoldDB" id="A0A2A4MME7"/>
<dbReference type="InterPro" id="IPR035093">
    <property type="entry name" value="RelE/ParE_toxin_dom_sf"/>
</dbReference>
<comment type="caution">
    <text evidence="1">The sequence shown here is derived from an EMBL/GenBank/DDBJ whole genome shotgun (WGS) entry which is preliminary data.</text>
</comment>
<sequence length="92" mass="10582">MIKTFKHKGLERFFTKGSTSGIQANHARKIADQLAFLHAAQNISDIDKPGYKLHELKGSFKNHWAISVSGNWRIIFKFKDGDAFVVNYEDYH</sequence>
<dbReference type="SUPFAM" id="SSF143011">
    <property type="entry name" value="RelE-like"/>
    <property type="match status" value="1"/>
</dbReference>
<dbReference type="PANTHER" id="PTHR40266:SF2">
    <property type="entry name" value="TOXIN HIGB-1"/>
    <property type="match status" value="1"/>
</dbReference>
<proteinExistence type="predicted"/>
<dbReference type="InterPro" id="IPR007711">
    <property type="entry name" value="HigB-1"/>
</dbReference>
<dbReference type="Pfam" id="PF05015">
    <property type="entry name" value="HigB-like_toxin"/>
    <property type="match status" value="1"/>
</dbReference>
<evidence type="ECO:0000313" key="2">
    <source>
        <dbReference type="Proteomes" id="UP000218172"/>
    </source>
</evidence>
<name>A0A2A4MME7_9GAMM</name>
<protein>
    <submittedName>
        <fullName evidence="1">Killer protein</fullName>
    </submittedName>
</protein>
<dbReference type="EMBL" id="NVQR01000075">
    <property type="protein sequence ID" value="PCH61028.1"/>
    <property type="molecule type" value="Genomic_DNA"/>
</dbReference>
<dbReference type="PANTHER" id="PTHR40266">
    <property type="entry name" value="TOXIN HIGB-1"/>
    <property type="match status" value="1"/>
</dbReference>
<evidence type="ECO:0000313" key="1">
    <source>
        <dbReference type="EMBL" id="PCH61028.1"/>
    </source>
</evidence>
<accession>A0A2A4MME7</accession>
<dbReference type="Proteomes" id="UP000218172">
    <property type="component" value="Unassembled WGS sequence"/>
</dbReference>